<dbReference type="EMBL" id="CP063458">
    <property type="protein sequence ID" value="QOV91470.1"/>
    <property type="molecule type" value="Genomic_DNA"/>
</dbReference>
<accession>A0A7M2X3Y1</accession>
<keyword evidence="2" id="KW-0808">Transferase</keyword>
<gene>
    <name evidence="6" type="ORF">IPV69_08985</name>
</gene>
<evidence type="ECO:0000256" key="4">
    <source>
        <dbReference type="SAM" id="MobiDB-lite"/>
    </source>
</evidence>
<sequence length="230" mass="24972">MNLRVLRAHLAERDGPYVLAVSHLSHIEPFIVATSMKRQIDFVARVEFYRYRVLAWTLKKLNAIKVIRQGVAANTVRTALDRLRIGRIVGIFPEGGVTRGEASVCLGGPIKLGAALIACRAGVPIIPCVIVGTHELNRVGPWLPFKRAHAWMAFGEPIAPISPGSTRTSRKAAYAEMGRQVQQGMMSLYRELCDTYDLQGMAGETYAEPATASRPHSPLAPANGNASSAA</sequence>
<dbReference type="RefSeq" id="WP_206294759.1">
    <property type="nucleotide sequence ID" value="NZ_CP063458.1"/>
</dbReference>
<dbReference type="KEGG" id="hbs:IPV69_08985"/>
<keyword evidence="3 6" id="KW-0012">Acyltransferase</keyword>
<evidence type="ECO:0000313" key="6">
    <source>
        <dbReference type="EMBL" id="QOV91470.1"/>
    </source>
</evidence>
<comment type="pathway">
    <text evidence="1">Lipid metabolism.</text>
</comment>
<name>A0A7M2X3Y1_9BACT</name>
<dbReference type="Proteomes" id="UP000593765">
    <property type="component" value="Chromosome"/>
</dbReference>
<evidence type="ECO:0000256" key="1">
    <source>
        <dbReference type="ARBA" id="ARBA00005189"/>
    </source>
</evidence>
<dbReference type="PANTHER" id="PTHR10434:SF11">
    <property type="entry name" value="1-ACYL-SN-GLYCEROL-3-PHOSPHATE ACYLTRANSFERASE"/>
    <property type="match status" value="1"/>
</dbReference>
<evidence type="ECO:0000259" key="5">
    <source>
        <dbReference type="SMART" id="SM00563"/>
    </source>
</evidence>
<reference evidence="6 7" key="1">
    <citation type="submission" date="2020-10" db="EMBL/GenBank/DDBJ databases">
        <title>Wide distribution of Phycisphaera-like planctomycetes from WD2101 soil group in peatlands and genome analysis of the first cultivated representative.</title>
        <authorList>
            <person name="Dedysh S.N."/>
            <person name="Beletsky A.V."/>
            <person name="Ivanova A."/>
            <person name="Kulichevskaya I.S."/>
            <person name="Suzina N.E."/>
            <person name="Philippov D.A."/>
            <person name="Rakitin A.L."/>
            <person name="Mardanov A.V."/>
            <person name="Ravin N.V."/>
        </authorList>
    </citation>
    <scope>NUCLEOTIDE SEQUENCE [LARGE SCALE GENOMIC DNA]</scope>
    <source>
        <strain evidence="6 7">M1803</strain>
    </source>
</reference>
<proteinExistence type="predicted"/>
<protein>
    <submittedName>
        <fullName evidence="6">1-acyl-sn-glycerol-3-phosphate acyltransferase</fullName>
    </submittedName>
</protein>
<dbReference type="GO" id="GO:0003841">
    <property type="term" value="F:1-acylglycerol-3-phosphate O-acyltransferase activity"/>
    <property type="evidence" value="ECO:0007669"/>
    <property type="project" value="TreeGrafter"/>
</dbReference>
<evidence type="ECO:0000313" key="7">
    <source>
        <dbReference type="Proteomes" id="UP000593765"/>
    </source>
</evidence>
<dbReference type="PANTHER" id="PTHR10434">
    <property type="entry name" value="1-ACYL-SN-GLYCEROL-3-PHOSPHATE ACYLTRANSFERASE"/>
    <property type="match status" value="1"/>
</dbReference>
<evidence type="ECO:0000256" key="3">
    <source>
        <dbReference type="ARBA" id="ARBA00023315"/>
    </source>
</evidence>
<keyword evidence="7" id="KW-1185">Reference proteome</keyword>
<dbReference type="InterPro" id="IPR002123">
    <property type="entry name" value="Plipid/glycerol_acylTrfase"/>
</dbReference>
<dbReference type="GO" id="GO:0005886">
    <property type="term" value="C:plasma membrane"/>
    <property type="evidence" value="ECO:0007669"/>
    <property type="project" value="TreeGrafter"/>
</dbReference>
<dbReference type="CDD" id="cd07989">
    <property type="entry name" value="LPLAT_AGPAT-like"/>
    <property type="match status" value="1"/>
</dbReference>
<feature type="domain" description="Phospholipid/glycerol acyltransferase" evidence="5">
    <location>
        <begin position="17"/>
        <end position="133"/>
    </location>
</feature>
<evidence type="ECO:0000256" key="2">
    <source>
        <dbReference type="ARBA" id="ARBA00022679"/>
    </source>
</evidence>
<dbReference type="AlphaFoldDB" id="A0A7M2X3Y1"/>
<dbReference type="Pfam" id="PF01553">
    <property type="entry name" value="Acyltransferase"/>
    <property type="match status" value="1"/>
</dbReference>
<dbReference type="SUPFAM" id="SSF69593">
    <property type="entry name" value="Glycerol-3-phosphate (1)-acyltransferase"/>
    <property type="match status" value="1"/>
</dbReference>
<feature type="region of interest" description="Disordered" evidence="4">
    <location>
        <begin position="207"/>
        <end position="230"/>
    </location>
</feature>
<dbReference type="GO" id="GO:0006654">
    <property type="term" value="P:phosphatidic acid biosynthetic process"/>
    <property type="evidence" value="ECO:0007669"/>
    <property type="project" value="TreeGrafter"/>
</dbReference>
<organism evidence="6 7">
    <name type="scientific">Humisphaera borealis</name>
    <dbReference type="NCBI Taxonomy" id="2807512"/>
    <lineage>
        <taxon>Bacteria</taxon>
        <taxon>Pseudomonadati</taxon>
        <taxon>Planctomycetota</taxon>
        <taxon>Phycisphaerae</taxon>
        <taxon>Tepidisphaerales</taxon>
        <taxon>Tepidisphaeraceae</taxon>
        <taxon>Humisphaera</taxon>
    </lineage>
</organism>
<dbReference type="SMART" id="SM00563">
    <property type="entry name" value="PlsC"/>
    <property type="match status" value="1"/>
</dbReference>